<reference evidence="3" key="1">
    <citation type="submission" date="2010-04" db="EMBL/GenBank/DDBJ databases">
        <title>Complete genome sequence of Nitrosococcus halophilus Nc4, a salt-adapted, aerobic obligate ammonia-oxidizing sulfur purple bacterium.</title>
        <authorList>
            <consortium name="US DOE Joint Genome Institute"/>
            <person name="Campbell M.A."/>
            <person name="Malfatti S.A."/>
            <person name="Chain P.S.G."/>
            <person name="Heidelberg J.F."/>
            <person name="Ward B.B."/>
            <person name="Klotz M.G."/>
        </authorList>
    </citation>
    <scope>NUCLEOTIDE SEQUENCE [LARGE SCALE GENOMIC DNA]</scope>
    <source>
        <strain evidence="3">Nc4</strain>
    </source>
</reference>
<dbReference type="AlphaFoldDB" id="D5C5B3"/>
<dbReference type="OrthoDB" id="5784855at2"/>
<proteinExistence type="predicted"/>
<evidence type="ECO:0000313" key="2">
    <source>
        <dbReference type="EMBL" id="ADE15336.1"/>
    </source>
</evidence>
<dbReference type="InterPro" id="IPR009971">
    <property type="entry name" value="DUF1496"/>
</dbReference>
<name>D5C5B3_NITHN</name>
<dbReference type="Proteomes" id="UP000001844">
    <property type="component" value="Chromosome"/>
</dbReference>
<dbReference type="EMBL" id="CP001798">
    <property type="protein sequence ID" value="ADE15336.1"/>
    <property type="molecule type" value="Genomic_DNA"/>
</dbReference>
<organism evidence="2 3">
    <name type="scientific">Nitrosococcus halophilus (strain Nc4)</name>
    <dbReference type="NCBI Taxonomy" id="472759"/>
    <lineage>
        <taxon>Bacteria</taxon>
        <taxon>Pseudomonadati</taxon>
        <taxon>Pseudomonadota</taxon>
        <taxon>Gammaproteobacteria</taxon>
        <taxon>Chromatiales</taxon>
        <taxon>Chromatiaceae</taxon>
        <taxon>Nitrosococcus</taxon>
    </lineage>
</organism>
<sequence>MSDSSDVPNVGAPDPELRNSPIALETDEETEVLRLEVPGEAVCYFNNQSYKSGTHVCSSGVLLRCDYGVWVRVGPCDPDNP</sequence>
<gene>
    <name evidence="2" type="ordered locus">Nhal_2245</name>
</gene>
<dbReference type="RefSeq" id="WP_013033199.1">
    <property type="nucleotide sequence ID" value="NC_013960.1"/>
</dbReference>
<dbReference type="HOGENOM" id="CLU_2620960_0_0_6"/>
<evidence type="ECO:0008006" key="4">
    <source>
        <dbReference type="Google" id="ProtNLM"/>
    </source>
</evidence>
<dbReference type="KEGG" id="nhl:Nhal_2245"/>
<evidence type="ECO:0000256" key="1">
    <source>
        <dbReference type="SAM" id="MobiDB-lite"/>
    </source>
</evidence>
<dbReference type="Pfam" id="PF07383">
    <property type="entry name" value="DUF1496"/>
    <property type="match status" value="1"/>
</dbReference>
<feature type="region of interest" description="Disordered" evidence="1">
    <location>
        <begin position="1"/>
        <end position="24"/>
    </location>
</feature>
<protein>
    <recommendedName>
        <fullName evidence="4">DUF1496 domain-containing protein</fullName>
    </recommendedName>
</protein>
<keyword evidence="3" id="KW-1185">Reference proteome</keyword>
<accession>D5C5B3</accession>
<evidence type="ECO:0000313" key="3">
    <source>
        <dbReference type="Proteomes" id="UP000001844"/>
    </source>
</evidence>